<feature type="transmembrane region" description="Helical" evidence="5">
    <location>
        <begin position="289"/>
        <end position="308"/>
    </location>
</feature>
<evidence type="ECO:0000259" key="6">
    <source>
        <dbReference type="Pfam" id="PF00999"/>
    </source>
</evidence>
<evidence type="ECO:0000256" key="4">
    <source>
        <dbReference type="ARBA" id="ARBA00023136"/>
    </source>
</evidence>
<feature type="transmembrane region" description="Helical" evidence="5">
    <location>
        <begin position="47"/>
        <end position="68"/>
    </location>
</feature>
<organism evidence="7 8">
    <name type="scientific">Candidatus Paraburkholderia kirkii UZHbot1</name>
    <dbReference type="NCBI Taxonomy" id="1055526"/>
    <lineage>
        <taxon>Bacteria</taxon>
        <taxon>Pseudomonadati</taxon>
        <taxon>Pseudomonadota</taxon>
        <taxon>Betaproteobacteria</taxon>
        <taxon>Burkholderiales</taxon>
        <taxon>Burkholderiaceae</taxon>
        <taxon>Paraburkholderia</taxon>
    </lineage>
</organism>
<proteinExistence type="predicted"/>
<name>G4MHZ0_9BURK</name>
<sequence>MFSIGLEFSLSKLRSMRRIVFWLGVTIALAMIFGWIASFWVGMSWQASFALGGALSMSSTAIVSKLLAERLELESEHGRNIFGVLLFQDLAVVPLLIIIAAFGNGKSSQLAIWLGIAAVKIVVALTGLLFIGQKFMTRWFDLVARRRSQELFMLNLLLVTLGSAFITDKFGLSLALGAFIAGMLIAETPYRHQVEKDIKPFRDVLLGLFFITTGMLLNPCVIWEHPLLVLGFFIVPILLKAVMITALARAFGSPQGVAMRTGLGLAQAGEFGFVLLNLILDSHLVDSTILQAIFAAMLLSMLAAPFIIQNADRIVLRLSSTEWMLQSLQMTKIATQSLKQSGHVIICGYGRARHNLARMLEQ</sequence>
<dbReference type="InterPro" id="IPR038770">
    <property type="entry name" value="Na+/solute_symporter_sf"/>
</dbReference>
<evidence type="ECO:0000313" key="7">
    <source>
        <dbReference type="EMBL" id="CCD40769.1"/>
    </source>
</evidence>
<dbReference type="Pfam" id="PF00999">
    <property type="entry name" value="Na_H_Exchanger"/>
    <property type="match status" value="1"/>
</dbReference>
<keyword evidence="8" id="KW-1185">Reference proteome</keyword>
<evidence type="ECO:0000256" key="1">
    <source>
        <dbReference type="ARBA" id="ARBA00004141"/>
    </source>
</evidence>
<keyword evidence="4 5" id="KW-0472">Membrane</keyword>
<feature type="transmembrane region" description="Helical" evidence="5">
    <location>
        <begin position="204"/>
        <end position="224"/>
    </location>
</feature>
<feature type="domain" description="Cation/H+ exchanger transmembrane" evidence="6">
    <location>
        <begin position="1"/>
        <end position="308"/>
    </location>
</feature>
<dbReference type="InterPro" id="IPR006153">
    <property type="entry name" value="Cation/H_exchanger_TM"/>
</dbReference>
<dbReference type="Gene3D" id="1.20.1530.20">
    <property type="match status" value="1"/>
</dbReference>
<dbReference type="STRING" id="1055526.BKIR_c79_3394"/>
<accession>G4MHZ0</accession>
<protein>
    <submittedName>
        <fullName evidence="7">Glutathione-regulated potassium-efflux system protein KefB</fullName>
    </submittedName>
</protein>
<comment type="caution">
    <text evidence="7">The sequence shown here is derived from an EMBL/GenBank/DDBJ whole genome shotgun (WGS) entry which is preliminary data.</text>
</comment>
<feature type="transmembrane region" description="Helical" evidence="5">
    <location>
        <begin position="20"/>
        <end position="41"/>
    </location>
</feature>
<dbReference type="HOGENOM" id="CLU_005126_1_0_4"/>
<feature type="transmembrane region" description="Helical" evidence="5">
    <location>
        <begin position="80"/>
        <end position="104"/>
    </location>
</feature>
<gene>
    <name evidence="7" type="ORF">BKIR_c79_3394</name>
</gene>
<dbReference type="GO" id="GO:0015297">
    <property type="term" value="F:antiporter activity"/>
    <property type="evidence" value="ECO:0007669"/>
    <property type="project" value="InterPro"/>
</dbReference>
<reference evidence="7 8" key="2">
    <citation type="submission" date="2011-10" db="EMBL/GenBank/DDBJ databases">
        <title>Draft genome sequence of Candidatus Burkholderia kirkii.</title>
        <authorList>
            <person name="Carlier A.L."/>
            <person name="Eberl L."/>
        </authorList>
    </citation>
    <scope>NUCLEOTIDE SEQUENCE [LARGE SCALE GENOMIC DNA]</scope>
    <source>
        <strain evidence="7 8">UZHbot1</strain>
    </source>
</reference>
<evidence type="ECO:0000256" key="3">
    <source>
        <dbReference type="ARBA" id="ARBA00022989"/>
    </source>
</evidence>
<feature type="transmembrane region" description="Helical" evidence="5">
    <location>
        <begin position="110"/>
        <end position="131"/>
    </location>
</feature>
<keyword evidence="2 5" id="KW-0812">Transmembrane</keyword>
<comment type="subcellular location">
    <subcellularLocation>
        <location evidence="1">Membrane</location>
        <topology evidence="1">Multi-pass membrane protein</topology>
    </subcellularLocation>
</comment>
<dbReference type="EMBL" id="CAFE01000262">
    <property type="protein sequence ID" value="CCD40769.1"/>
    <property type="molecule type" value="Genomic_DNA"/>
</dbReference>
<reference evidence="7 8" key="1">
    <citation type="submission" date="2011-09" db="EMBL/GenBank/DDBJ databases">
        <authorList>
            <person name="Carlier A."/>
        </authorList>
    </citation>
    <scope>NUCLEOTIDE SEQUENCE [LARGE SCALE GENOMIC DNA]</scope>
    <source>
        <strain evidence="7 8">UZHbot1</strain>
    </source>
</reference>
<dbReference type="BioCyc" id="CBUR1055526:G10QW-940-MONOMER"/>
<evidence type="ECO:0000256" key="2">
    <source>
        <dbReference type="ARBA" id="ARBA00022692"/>
    </source>
</evidence>
<dbReference type="AlphaFoldDB" id="G4MHZ0"/>
<evidence type="ECO:0000256" key="5">
    <source>
        <dbReference type="SAM" id="Phobius"/>
    </source>
</evidence>
<feature type="transmembrane region" description="Helical" evidence="5">
    <location>
        <begin position="173"/>
        <end position="192"/>
    </location>
</feature>
<dbReference type="GO" id="GO:0005886">
    <property type="term" value="C:plasma membrane"/>
    <property type="evidence" value="ECO:0007669"/>
    <property type="project" value="TreeGrafter"/>
</dbReference>
<dbReference type="PANTHER" id="PTHR46157">
    <property type="entry name" value="K(+) EFFLUX ANTIPORTER 3, CHLOROPLASTIC"/>
    <property type="match status" value="1"/>
</dbReference>
<dbReference type="PANTHER" id="PTHR46157:SF4">
    <property type="entry name" value="K(+) EFFLUX ANTIPORTER 3, CHLOROPLASTIC"/>
    <property type="match status" value="1"/>
</dbReference>
<dbReference type="GO" id="GO:1902600">
    <property type="term" value="P:proton transmembrane transport"/>
    <property type="evidence" value="ECO:0007669"/>
    <property type="project" value="InterPro"/>
</dbReference>
<evidence type="ECO:0000313" key="8">
    <source>
        <dbReference type="Proteomes" id="UP000003511"/>
    </source>
</evidence>
<keyword evidence="3 5" id="KW-1133">Transmembrane helix</keyword>
<feature type="transmembrane region" description="Helical" evidence="5">
    <location>
        <begin position="230"/>
        <end position="251"/>
    </location>
</feature>
<dbReference type="Proteomes" id="UP000003511">
    <property type="component" value="Unassembled WGS sequence"/>
</dbReference>